<dbReference type="InParanoid" id="A0A1Y1YN48"/>
<proteinExistence type="predicted"/>
<keyword evidence="3" id="KW-1185">Reference proteome</keyword>
<accession>A0A1Y1YN48</accession>
<dbReference type="SUPFAM" id="SSF47954">
    <property type="entry name" value="Cyclin-like"/>
    <property type="match status" value="1"/>
</dbReference>
<dbReference type="EMBL" id="MCFE01000097">
    <property type="protein sequence ID" value="ORX99450.1"/>
    <property type="molecule type" value="Genomic_DNA"/>
</dbReference>
<organism evidence="2 3">
    <name type="scientific">Basidiobolus meristosporus CBS 931.73</name>
    <dbReference type="NCBI Taxonomy" id="1314790"/>
    <lineage>
        <taxon>Eukaryota</taxon>
        <taxon>Fungi</taxon>
        <taxon>Fungi incertae sedis</taxon>
        <taxon>Zoopagomycota</taxon>
        <taxon>Entomophthoromycotina</taxon>
        <taxon>Basidiobolomycetes</taxon>
        <taxon>Basidiobolales</taxon>
        <taxon>Basidiobolaceae</taxon>
        <taxon>Basidiobolus</taxon>
    </lineage>
</organism>
<name>A0A1Y1YN48_9FUNG</name>
<dbReference type="PIRSF" id="PIRSF027110">
    <property type="entry name" value="PREG"/>
    <property type="match status" value="1"/>
</dbReference>
<evidence type="ECO:0000256" key="1">
    <source>
        <dbReference type="ARBA" id="ARBA00023127"/>
    </source>
</evidence>
<dbReference type="Gene3D" id="1.10.472.10">
    <property type="entry name" value="Cyclin-like"/>
    <property type="match status" value="1"/>
</dbReference>
<dbReference type="PANTHER" id="PTHR15615:SF108">
    <property type="entry name" value="PROTEIN CNPPD1"/>
    <property type="match status" value="1"/>
</dbReference>
<reference evidence="2 3" key="1">
    <citation type="submission" date="2016-07" db="EMBL/GenBank/DDBJ databases">
        <title>Pervasive Adenine N6-methylation of Active Genes in Fungi.</title>
        <authorList>
            <consortium name="DOE Joint Genome Institute"/>
            <person name="Mondo S.J."/>
            <person name="Dannebaum R.O."/>
            <person name="Kuo R.C."/>
            <person name="Labutti K."/>
            <person name="Haridas S."/>
            <person name="Kuo A."/>
            <person name="Salamov A."/>
            <person name="Ahrendt S.R."/>
            <person name="Lipzen A."/>
            <person name="Sullivan W."/>
            <person name="Andreopoulos W.B."/>
            <person name="Clum A."/>
            <person name="Lindquist E."/>
            <person name="Daum C."/>
            <person name="Ramamoorthy G.K."/>
            <person name="Gryganskyi A."/>
            <person name="Culley D."/>
            <person name="Magnuson J.K."/>
            <person name="James T.Y."/>
            <person name="O'Malley M.A."/>
            <person name="Stajich J.E."/>
            <person name="Spatafora J.W."/>
            <person name="Visel A."/>
            <person name="Grigoriev I.V."/>
        </authorList>
    </citation>
    <scope>NUCLEOTIDE SEQUENCE [LARGE SCALE GENOMIC DNA]</scope>
    <source>
        <strain evidence="2 3">CBS 931.73</strain>
    </source>
</reference>
<dbReference type="Pfam" id="PF08613">
    <property type="entry name" value="Cyclin"/>
    <property type="match status" value="1"/>
</dbReference>
<dbReference type="InterPro" id="IPR036915">
    <property type="entry name" value="Cyclin-like_sf"/>
</dbReference>
<evidence type="ECO:0000313" key="3">
    <source>
        <dbReference type="Proteomes" id="UP000193498"/>
    </source>
</evidence>
<dbReference type="GO" id="GO:0005634">
    <property type="term" value="C:nucleus"/>
    <property type="evidence" value="ECO:0007669"/>
    <property type="project" value="TreeGrafter"/>
</dbReference>
<dbReference type="STRING" id="1314790.A0A1Y1YN48"/>
<comment type="caution">
    <text evidence="2">The sequence shown here is derived from an EMBL/GenBank/DDBJ whole genome shotgun (WGS) entry which is preliminary data.</text>
</comment>
<dbReference type="GO" id="GO:0000307">
    <property type="term" value="C:cyclin-dependent protein kinase holoenzyme complex"/>
    <property type="evidence" value="ECO:0007669"/>
    <property type="project" value="TreeGrafter"/>
</dbReference>
<dbReference type="GO" id="GO:0019901">
    <property type="term" value="F:protein kinase binding"/>
    <property type="evidence" value="ECO:0007669"/>
    <property type="project" value="InterPro"/>
</dbReference>
<dbReference type="GO" id="GO:0016538">
    <property type="term" value="F:cyclin-dependent protein serine/threonine kinase regulator activity"/>
    <property type="evidence" value="ECO:0007669"/>
    <property type="project" value="TreeGrafter"/>
</dbReference>
<dbReference type="Proteomes" id="UP000193498">
    <property type="component" value="Unassembled WGS sequence"/>
</dbReference>
<evidence type="ECO:0000313" key="2">
    <source>
        <dbReference type="EMBL" id="ORX99450.1"/>
    </source>
</evidence>
<keyword evidence="1" id="KW-0195">Cyclin</keyword>
<sequence>IQFDFDSFPVRWTIHSVSRMLISMIEINDTYGPQTTTCFHSQTVPKIDVLSYLLRLLKYTPFTNDTLLSSLIYIDRVIQTTKFTATPFVINSRTLHQLLLTSIVVASKFTSDIYFTNSRYAQVAGMSGKELNGLEMEFLFLLQFDLMIHPLDLNQFASHLL</sequence>
<feature type="non-terminal residue" evidence="2">
    <location>
        <position position="1"/>
    </location>
</feature>
<protein>
    <submittedName>
        <fullName evidence="2">Cyclin-related 2</fullName>
    </submittedName>
</protein>
<dbReference type="InterPro" id="IPR012389">
    <property type="entry name" value="Cyclin_P/U"/>
</dbReference>
<dbReference type="CDD" id="cd20558">
    <property type="entry name" value="CYCLIN_ScPCL7-like"/>
    <property type="match status" value="1"/>
</dbReference>
<dbReference type="AlphaFoldDB" id="A0A1Y1YN48"/>
<dbReference type="InterPro" id="IPR013922">
    <property type="entry name" value="Cyclin_PHO80-like"/>
</dbReference>
<feature type="non-terminal residue" evidence="2">
    <location>
        <position position="161"/>
    </location>
</feature>
<dbReference type="OrthoDB" id="1060854at2759"/>
<dbReference type="PANTHER" id="PTHR15615">
    <property type="match status" value="1"/>
</dbReference>
<gene>
    <name evidence="2" type="ORF">K493DRAFT_187895</name>
</gene>